<comment type="caution">
    <text evidence="5">The sequence shown here is derived from an EMBL/GenBank/DDBJ whole genome shotgun (WGS) entry which is preliminary data.</text>
</comment>
<evidence type="ECO:0000313" key="6">
    <source>
        <dbReference type="Proteomes" id="UP001500236"/>
    </source>
</evidence>
<proteinExistence type="inferred from homology"/>
<gene>
    <name evidence="5" type="ORF">GCM10010529_16920</name>
</gene>
<evidence type="ECO:0000256" key="2">
    <source>
        <dbReference type="HAMAP-Rule" id="MF_01940"/>
    </source>
</evidence>
<feature type="active site" description="Proton donor" evidence="2">
    <location>
        <position position="44"/>
    </location>
</feature>
<evidence type="ECO:0000313" key="5">
    <source>
        <dbReference type="EMBL" id="GAA3064499.1"/>
    </source>
</evidence>
<dbReference type="InterPro" id="IPR014051">
    <property type="entry name" value="Phosphoesterase_HXTX"/>
</dbReference>
<dbReference type="Gene3D" id="3.90.1140.10">
    <property type="entry name" value="Cyclic phosphodiesterase"/>
    <property type="match status" value="1"/>
</dbReference>
<comment type="similarity">
    <text evidence="2">Belongs to the 2H phosphoesterase superfamily. ThpR family.</text>
</comment>
<feature type="domain" description="Phosphoesterase HXTX" evidence="4">
    <location>
        <begin position="27"/>
        <end position="89"/>
    </location>
</feature>
<dbReference type="Proteomes" id="UP001500236">
    <property type="component" value="Unassembled WGS sequence"/>
</dbReference>
<feature type="region of interest" description="Disordered" evidence="3">
    <location>
        <begin position="191"/>
        <end position="211"/>
    </location>
</feature>
<feature type="short sequence motif" description="HXTX 1" evidence="2">
    <location>
        <begin position="44"/>
        <end position="47"/>
    </location>
</feature>
<evidence type="ECO:0000256" key="1">
    <source>
        <dbReference type="ARBA" id="ARBA00022801"/>
    </source>
</evidence>
<organism evidence="5 6">
    <name type="scientific">Nesterenkonia aethiopica</name>
    <dbReference type="NCBI Taxonomy" id="269144"/>
    <lineage>
        <taxon>Bacteria</taxon>
        <taxon>Bacillati</taxon>
        <taxon>Actinomycetota</taxon>
        <taxon>Actinomycetes</taxon>
        <taxon>Micrococcales</taxon>
        <taxon>Micrococcaceae</taxon>
        <taxon>Nesterenkonia</taxon>
    </lineage>
</organism>
<keyword evidence="1 2" id="KW-0378">Hydrolase</keyword>
<reference evidence="6" key="1">
    <citation type="journal article" date="2019" name="Int. J. Syst. Evol. Microbiol.">
        <title>The Global Catalogue of Microorganisms (GCM) 10K type strain sequencing project: providing services to taxonomists for standard genome sequencing and annotation.</title>
        <authorList>
            <consortium name="The Broad Institute Genomics Platform"/>
            <consortium name="The Broad Institute Genome Sequencing Center for Infectious Disease"/>
            <person name="Wu L."/>
            <person name="Ma J."/>
        </authorList>
    </citation>
    <scope>NUCLEOTIDE SEQUENCE [LARGE SCALE GENOMIC DNA]</scope>
    <source>
        <strain evidence="6">JCM 14309</strain>
    </source>
</reference>
<dbReference type="SUPFAM" id="SSF55144">
    <property type="entry name" value="LigT-like"/>
    <property type="match status" value="1"/>
</dbReference>
<dbReference type="HAMAP" id="MF_01940">
    <property type="entry name" value="RNA_CPDase"/>
    <property type="match status" value="1"/>
</dbReference>
<dbReference type="Pfam" id="PF02834">
    <property type="entry name" value="LigT_PEase"/>
    <property type="match status" value="1"/>
</dbReference>
<dbReference type="EC" id="3.1.4.58" evidence="2"/>
<sequence length="211" mass="22552">MSLTPPPEVLDHLDNALESVRALVPLETGHGPPALRWVPEELRHITVAFFGERPAGAVEELRDALGVVMEECPPLELRLRGAGVFSSRTLWAGVQDLAPAAHSRRNGPLTDLMAACERAGRAAGSTVERPERRRAHLTLARARGRAGNGRGRHRGPGADAAEQLHRLAEALAVYEGPPWSVDEAQLMLSELGAGPGGGPRHETLARLPRGG</sequence>
<keyword evidence="6" id="KW-1185">Reference proteome</keyword>
<dbReference type="InterPro" id="IPR004175">
    <property type="entry name" value="RNA_CPDase"/>
</dbReference>
<comment type="catalytic activity">
    <reaction evidence="2">
        <text>a 3'-end 2',3'-cyclophospho-ribonucleotide-RNA + H2O = a 3'-end 2'-phospho-ribonucleotide-RNA + H(+)</text>
        <dbReference type="Rhea" id="RHEA:11828"/>
        <dbReference type="Rhea" id="RHEA-COMP:10464"/>
        <dbReference type="Rhea" id="RHEA-COMP:17353"/>
        <dbReference type="ChEBI" id="CHEBI:15377"/>
        <dbReference type="ChEBI" id="CHEBI:15378"/>
        <dbReference type="ChEBI" id="CHEBI:83064"/>
        <dbReference type="ChEBI" id="CHEBI:173113"/>
        <dbReference type="EC" id="3.1.4.58"/>
    </reaction>
</comment>
<feature type="short sequence motif" description="HXTX 2" evidence="2">
    <location>
        <begin position="136"/>
        <end position="139"/>
    </location>
</feature>
<dbReference type="InterPro" id="IPR009097">
    <property type="entry name" value="Cyclic_Pdiesterase"/>
</dbReference>
<dbReference type="EMBL" id="BAAAVT010000009">
    <property type="protein sequence ID" value="GAA3064499.1"/>
    <property type="molecule type" value="Genomic_DNA"/>
</dbReference>
<accession>A0ABP6LZN7</accession>
<evidence type="ECO:0000259" key="4">
    <source>
        <dbReference type="Pfam" id="PF02834"/>
    </source>
</evidence>
<protein>
    <recommendedName>
        <fullName evidence="2">RNA 2',3'-cyclic phosphodiesterase</fullName>
        <shortName evidence="2">RNA 2',3'-CPDase</shortName>
        <ecNumber evidence="2">3.1.4.58</ecNumber>
    </recommendedName>
</protein>
<comment type="function">
    <text evidence="2">Hydrolyzes RNA 2',3'-cyclic phosphodiester to an RNA 2'-phosphomonoester.</text>
</comment>
<name>A0ABP6LZN7_9MICC</name>
<evidence type="ECO:0000256" key="3">
    <source>
        <dbReference type="SAM" id="MobiDB-lite"/>
    </source>
</evidence>
<feature type="active site" description="Proton acceptor" evidence="2">
    <location>
        <position position="136"/>
    </location>
</feature>